<keyword evidence="3" id="KW-1185">Reference proteome</keyword>
<name>A0ABR5C410_9TREE</name>
<feature type="region of interest" description="Disordered" evidence="1">
    <location>
        <begin position="1"/>
        <end position="20"/>
    </location>
</feature>
<organism evidence="2 3">
    <name type="scientific">Cryptococcus gattii EJB2</name>
    <dbReference type="NCBI Taxonomy" id="1296103"/>
    <lineage>
        <taxon>Eukaryota</taxon>
        <taxon>Fungi</taxon>
        <taxon>Dikarya</taxon>
        <taxon>Basidiomycota</taxon>
        <taxon>Agaricomycotina</taxon>
        <taxon>Tremellomycetes</taxon>
        <taxon>Tremellales</taxon>
        <taxon>Cryptococcaceae</taxon>
        <taxon>Cryptococcus</taxon>
        <taxon>Cryptococcus gattii species complex</taxon>
    </lineage>
</organism>
<evidence type="ECO:0000313" key="3">
    <source>
        <dbReference type="Proteomes" id="UP000054272"/>
    </source>
</evidence>
<evidence type="ECO:0000256" key="1">
    <source>
        <dbReference type="SAM" id="MobiDB-lite"/>
    </source>
</evidence>
<proteinExistence type="predicted"/>
<sequence length="168" mass="19005">MSAVSLSCHEAEDDQKPTSSCQNLFFANSRINPTDHDQSLDDRASRKRLAHIATVNLIGQGCKGRNTNKEEDKCNGHGDKMRDKPKSIALTKELETESPCSCPYTRHQQNPYPVPVRIGVDRRVTVAVVVTDKGSGYAKRYNRGKENKREEEGMRESNNTFRRHCGWL</sequence>
<feature type="region of interest" description="Disordered" evidence="1">
    <location>
        <begin position="64"/>
        <end position="84"/>
    </location>
</feature>
<accession>A0ABR5C410</accession>
<dbReference type="Proteomes" id="UP000054272">
    <property type="component" value="Unassembled WGS sequence"/>
</dbReference>
<gene>
    <name evidence="2" type="ORF">I306_00246</name>
</gene>
<feature type="compositionally biased region" description="Basic and acidic residues" evidence="1">
    <location>
        <begin position="67"/>
        <end position="84"/>
    </location>
</feature>
<reference evidence="2 3" key="1">
    <citation type="submission" date="2015-01" db="EMBL/GenBank/DDBJ databases">
        <title>The Genome Sequence of Cryptococcus gattii EJB2.</title>
        <authorList>
            <consortium name="The Broad Institute Genomics Platform"/>
            <person name="Cuomo C."/>
            <person name="Litvintseva A."/>
            <person name="Chen Y."/>
            <person name="Heitman J."/>
            <person name="Sun S."/>
            <person name="Springer D."/>
            <person name="Dromer F."/>
            <person name="Young S."/>
            <person name="Zeng Q."/>
            <person name="Gargeya S."/>
            <person name="Abouelleil A."/>
            <person name="Alvarado L."/>
            <person name="Chapman S.B."/>
            <person name="Gainer-Dewar J."/>
            <person name="Goldberg J."/>
            <person name="Griggs A."/>
            <person name="Gujja S."/>
            <person name="Hansen M."/>
            <person name="Howarth C."/>
            <person name="Imamovic A."/>
            <person name="Larimer J."/>
            <person name="Murphy C."/>
            <person name="Naylor J."/>
            <person name="Pearson M."/>
            <person name="Priest M."/>
            <person name="Roberts A."/>
            <person name="Saif S."/>
            <person name="Shea T."/>
            <person name="Sykes S."/>
            <person name="Wortman J."/>
            <person name="Nusbaum C."/>
            <person name="Birren B."/>
        </authorList>
    </citation>
    <scope>NUCLEOTIDE SEQUENCE [LARGE SCALE GENOMIC DNA]</scope>
    <source>
        <strain evidence="2 3">EJB2</strain>
    </source>
</reference>
<protein>
    <submittedName>
        <fullName evidence="2">Uncharacterized protein</fullName>
    </submittedName>
</protein>
<dbReference type="EMBL" id="KN848557">
    <property type="protein sequence ID" value="KIR82648.1"/>
    <property type="molecule type" value="Genomic_DNA"/>
</dbReference>
<evidence type="ECO:0000313" key="2">
    <source>
        <dbReference type="EMBL" id="KIR82648.1"/>
    </source>
</evidence>